<dbReference type="Gene3D" id="3.30.300.30">
    <property type="match status" value="1"/>
</dbReference>
<dbReference type="Pfam" id="PF13193">
    <property type="entry name" value="AMP-binding_C"/>
    <property type="match status" value="1"/>
</dbReference>
<dbReference type="EMBL" id="CP021112">
    <property type="protein sequence ID" value="ARQ00996.1"/>
    <property type="molecule type" value="Genomic_DNA"/>
</dbReference>
<dbReference type="KEGG" id="psin:CAK95_19270"/>
<accession>A0A1W6ZUM6</accession>
<feature type="domain" description="AMP-dependent synthetase/ligase" evidence="1">
    <location>
        <begin position="40"/>
        <end position="404"/>
    </location>
</feature>
<dbReference type="Pfam" id="PF00501">
    <property type="entry name" value="AMP-binding"/>
    <property type="match status" value="1"/>
</dbReference>
<evidence type="ECO:0000259" key="1">
    <source>
        <dbReference type="Pfam" id="PF00501"/>
    </source>
</evidence>
<proteinExistence type="predicted"/>
<dbReference type="PANTHER" id="PTHR43201:SF32">
    <property type="entry name" value="2-SUCCINYLBENZOATE--COA LIGASE, CHLOROPLASTIC_PEROXISOMAL"/>
    <property type="match status" value="1"/>
</dbReference>
<evidence type="ECO:0000259" key="2">
    <source>
        <dbReference type="Pfam" id="PF13193"/>
    </source>
</evidence>
<name>A0A1W6ZUM6_9HYPH</name>
<evidence type="ECO:0000313" key="3">
    <source>
        <dbReference type="EMBL" id="ARQ00996.1"/>
    </source>
</evidence>
<dbReference type="STRING" id="1235591.CAK95_19270"/>
<evidence type="ECO:0000313" key="4">
    <source>
        <dbReference type="Proteomes" id="UP000194137"/>
    </source>
</evidence>
<dbReference type="OrthoDB" id="9803968at2"/>
<protein>
    <submittedName>
        <fullName evidence="3">Uncharacterized protein</fullName>
    </submittedName>
</protein>
<dbReference type="InterPro" id="IPR045851">
    <property type="entry name" value="AMP-bd_C_sf"/>
</dbReference>
<feature type="domain" description="AMP-binding enzyme C-terminal" evidence="2">
    <location>
        <begin position="455"/>
        <end position="530"/>
    </location>
</feature>
<dbReference type="Gene3D" id="3.40.50.12780">
    <property type="entry name" value="N-terminal domain of ligase-like"/>
    <property type="match status" value="1"/>
</dbReference>
<dbReference type="InterPro" id="IPR000873">
    <property type="entry name" value="AMP-dep_synth/lig_dom"/>
</dbReference>
<dbReference type="PROSITE" id="PS00455">
    <property type="entry name" value="AMP_BINDING"/>
    <property type="match status" value="1"/>
</dbReference>
<dbReference type="InterPro" id="IPR042099">
    <property type="entry name" value="ANL_N_sf"/>
</dbReference>
<dbReference type="RefSeq" id="WP_086089390.1">
    <property type="nucleotide sequence ID" value="NZ_CP021112.1"/>
</dbReference>
<gene>
    <name evidence="3" type="ORF">CAK95_19270</name>
</gene>
<dbReference type="GO" id="GO:0006631">
    <property type="term" value="P:fatty acid metabolic process"/>
    <property type="evidence" value="ECO:0007669"/>
    <property type="project" value="TreeGrafter"/>
</dbReference>
<dbReference type="PANTHER" id="PTHR43201">
    <property type="entry name" value="ACYL-COA SYNTHETASE"/>
    <property type="match status" value="1"/>
</dbReference>
<sequence>MSSSPKFSDVDDVVAFARVPLATRLGGRDILAMLRDQTGCDGDAVAIRYLPDGIGGEAFTYSRRQVIAGAAWIATQLSECGLSSTDTIASLLTNGPGTVAAALAAMAIGRLAPINIYLEPNQIRALLKQCDAKVVLIPRDIPAAIAGMLTALQDNDGDDGPVFLTIDTINLAEAEDIDIPSRTLSDVVTLFHTGGTTGLPKFVPLTAQNLAAGAIISQFAYGYTEQDSVLCAMPMFHVGGLFACSLFPLVSGSEVAILGPLGYRGEGIVAALPSTIETLDVSVVVGPPTIMAQLAANAPDRAHAKRLRLFINGAAALPRVLGTRLSKTTRVPVVEPWGLTEATLAVTSGPRDGKTIQGSVGLPLPYCEVKAVQTDDRGYSTRDCRTDEIGILAIRGPMVFGGYLNRSAEQQPFFDGGWLDTGDLGRIDADGFVWVTGRAKELIKRGGHGIDPGMIEDALAVHPAVALVAAVGKPDAYAGEVPVAYIQLRPGATASIDDLIVHARAHIAERAAIPKEIILLPKLPITAIGKVHKQTLKLDITKRAAEDCVVGIVGNSNIIDVTVEPHSLHGLEVTVRVPDPFVDAVRNKLSAFSFRANITSL</sequence>
<dbReference type="InterPro" id="IPR025110">
    <property type="entry name" value="AMP-bd_C"/>
</dbReference>
<dbReference type="Proteomes" id="UP000194137">
    <property type="component" value="Chromosome"/>
</dbReference>
<dbReference type="GO" id="GO:0031956">
    <property type="term" value="F:medium-chain fatty acid-CoA ligase activity"/>
    <property type="evidence" value="ECO:0007669"/>
    <property type="project" value="TreeGrafter"/>
</dbReference>
<dbReference type="SUPFAM" id="SSF56801">
    <property type="entry name" value="Acetyl-CoA synthetase-like"/>
    <property type="match status" value="1"/>
</dbReference>
<dbReference type="AlphaFoldDB" id="A0A1W6ZUM6"/>
<organism evidence="3 4">
    <name type="scientific">Pseudorhodoplanes sinuspersici</name>
    <dbReference type="NCBI Taxonomy" id="1235591"/>
    <lineage>
        <taxon>Bacteria</taxon>
        <taxon>Pseudomonadati</taxon>
        <taxon>Pseudomonadota</taxon>
        <taxon>Alphaproteobacteria</taxon>
        <taxon>Hyphomicrobiales</taxon>
        <taxon>Pseudorhodoplanes</taxon>
    </lineage>
</organism>
<reference evidence="3 4" key="1">
    <citation type="submission" date="2017-05" db="EMBL/GenBank/DDBJ databases">
        <title>Full genome sequence of Pseudorhodoplanes sinuspersici.</title>
        <authorList>
            <person name="Dastgheib S.M.M."/>
            <person name="Shavandi M."/>
            <person name="Tirandaz H."/>
        </authorList>
    </citation>
    <scope>NUCLEOTIDE SEQUENCE [LARGE SCALE GENOMIC DNA]</scope>
    <source>
        <strain evidence="3 4">RIPI110</strain>
    </source>
</reference>
<keyword evidence="4" id="KW-1185">Reference proteome</keyword>
<dbReference type="InterPro" id="IPR020845">
    <property type="entry name" value="AMP-binding_CS"/>
</dbReference>